<protein>
    <recommendedName>
        <fullName evidence="5">Autotransporter domain-containing protein</fullName>
    </recommendedName>
</protein>
<evidence type="ECO:0000313" key="4">
    <source>
        <dbReference type="Proteomes" id="UP000053455"/>
    </source>
</evidence>
<sequence>MTMRPFAKPSLLRGCALAALISGASFAAQSAQAQGIQASPTVVQGTVSIDTMVPGETRVFVDGTDAVVDWFPDFDEANGQPFTFLPDGNTAIFQGTANFAILNRILPDGTNSPAQFDGLVQAFLTDFSGIPIGPGGFVAFYSPTGIIVGSTGRFEVPQLMLTSQDVDLASFSNFANGTGPLLLNGSSGFVDIQAGASLTGTPENSFLIVASPQITMAGDAYYNGSIAYVATTAVQLTHSSGLFDIIVQNGSTGGLTIDHSGSSGGPSSTGAADEHVIYGVTAGAISGGGVSMLFGGNLGFDPAVAAGVVNGDIILSADFNVTGRTVDGDDNRQGAGSFFDGRSLTSGVQADIVLNGVTATSNLLAIATGQTNLDAVTVSSSFAGDLTLVGRQQAVVNADAGQQIIVGGDLFVSARSFGTNSLIFTNENAVGGFAAVRSGIGSLVSVTGQTMVAASALPGINPNFGTIGSGAGGQAQILADGGTIDLTGDVRMEAFARTDQTGAFAGNGLMSGGSAQFVSVLGGTLAALGGLSIDAGAQTPSIAASDDTFLNDAAGGDILIGTDTGGGLTRIAGNVVASAASVSAPADILTGTAATVTGGNVQISAIDSGIVDLQGDVTLDASSSGGTVISGGNAGQAIGGRTAINIANADITVGGQLVLDSSALASGGFNGGAAQGGFADMIATAGVLSVGGILTVAADAQGGNVNTAGAGGNATSGDIAILADANGQIIIAGASGAALGSTATGGSSIGGTGGAASGGSTAVIADGAGAAVSITNTLVQTGTVTGGFSQSGAGGNAVGGLHEAAAVNGGIVAVTGVLSQDAQSIGGNGSAGGSAIGAGLNLFAGNSSQINLGSYTADGGAFGGAGLAGDGGQATGATIAVDIDGGIISLTGPLNLGSIGTGGASTGGVGGAGFGGDVQVQNALGTLDAAATVLTINAIGVGGDALTAGQPAGNGRGGDVVFATFAGANTTIDSFILTADGIGGTGANAAGGSGDGGTATASVSGDGGQLVLAASSSIVSASGTGGASTATGFAGGTATGGTATILTSEIGNLQSGGTLAVRASAVGGGSLTSGGTATGGDASIAAELSGVIVATDLDVRANGSGGDGPLGGTGTGGNARVQADAATLAIGGGAQVEASGRGGEGATGGAAGDGFGGTSSLLVTGGTASFDAQTNVSASGDGGEGIDGASGGNGQGGTAITRVDNGALVSTAGIIVRAQGAGVGTNGGSGTGGTVTLSAVNNSSFDAAFLIGTASGFGAFSVDGNGGAGQGGDVSLTVDNNSAATVDTFALLESIAFGGSSELVGGTAGTASSGGIALDLTNSGTLSAAQTQLRSTATGGSESGAATGIAGADATSGAINVTVTDSTLTTALDGSSTAIGGTSTSSSGGTASAGDVLLTASNGLLDLTGASLLASDAAGGTGNGGGAATSGNAGADLSGTVLNAAALAIRSDARAAGAGPGGDAAAGNAFLATTGSGSVTLAALSLTSNAEGVGGAVATSGTARFDVDLGLATITDLTLNTDTAGAADGTPGQLLLTSTGGLIETDTITISALGANPGPQAQISASDGGQIGAAVSLDANATGDIAFTTANGGLIIGGADPGTLTATFNVQAGGTISLDGDDAGVGSIRALDSTYTSADLAIGADTQFGGGSVTLVSTNTAEQAVLGGTTAGAGYSLLQAEVDAIRGDTLSVILPDVAGTLIDAVVGDLSFIGTGTGTGTGSGNSGFSRVGISVGGSLDIIGALSLTSAGAGDVLALGAAQQVQITLPTGSISIDDGSGVSGLLQIGASRIVAADAALIAQIAADPASQAIADALLDNGGAASPSSFVSAGRVELSASELVLTQNTGANDIYGGITVGAGGLLITSLPGATALLQVIAFGLRDVAGAQTTNDDWFALVEFSADPASTYSSESVFNNCNIAAGACPVPPEPEPVDPIIPDINHRLIEEPLAVPEIVEDGATSDFRFGVDFPRLLDSALISEEEVIDEPVTSGGDSAVQALIGGGAIGGGEN</sequence>
<feature type="region of interest" description="Disordered" evidence="1">
    <location>
        <begin position="1174"/>
        <end position="1193"/>
    </location>
</feature>
<dbReference type="Proteomes" id="UP000053455">
    <property type="component" value="Unassembled WGS sequence"/>
</dbReference>
<gene>
    <name evidence="3" type="ORF">AAV99_02625</name>
</gene>
<feature type="signal peptide" evidence="2">
    <location>
        <begin position="1"/>
        <end position="27"/>
    </location>
</feature>
<feature type="compositionally biased region" description="Gly residues" evidence="1">
    <location>
        <begin position="1180"/>
        <end position="1193"/>
    </location>
</feature>
<dbReference type="InterPro" id="IPR012334">
    <property type="entry name" value="Pectin_lyas_fold"/>
</dbReference>
<name>A0A0H0XW34_9SPHN</name>
<proteinExistence type="predicted"/>
<reference evidence="3 4" key="1">
    <citation type="submission" date="2015-04" db="EMBL/GenBank/DDBJ databases">
        <title>The draft genome sequence of Erythrobacter marinus HWDM-33.</title>
        <authorList>
            <person name="Zhuang L."/>
            <person name="Liu Y."/>
            <person name="Shao Z."/>
        </authorList>
    </citation>
    <scope>NUCLEOTIDE SEQUENCE [LARGE SCALE GENOMIC DNA]</scope>
    <source>
        <strain evidence="3 4">HWDM-33</strain>
    </source>
</reference>
<evidence type="ECO:0000256" key="2">
    <source>
        <dbReference type="SAM" id="SignalP"/>
    </source>
</evidence>
<evidence type="ECO:0000313" key="3">
    <source>
        <dbReference type="EMBL" id="KLI64500.1"/>
    </source>
</evidence>
<dbReference type="RefSeq" id="WP_047092364.1">
    <property type="nucleotide sequence ID" value="NZ_LBHU01000001.1"/>
</dbReference>
<dbReference type="OrthoDB" id="7399793at2"/>
<evidence type="ECO:0000256" key="1">
    <source>
        <dbReference type="SAM" id="MobiDB-lite"/>
    </source>
</evidence>
<dbReference type="PATRIC" id="fig|874156.12.peg.546"/>
<comment type="caution">
    <text evidence="3">The sequence shown here is derived from an EMBL/GenBank/DDBJ whole genome shotgun (WGS) entry which is preliminary data.</text>
</comment>
<dbReference type="STRING" id="874156.GCA_001021555_00756"/>
<feature type="chain" id="PRO_5002589032" description="Autotransporter domain-containing protein" evidence="2">
    <location>
        <begin position="28"/>
        <end position="2010"/>
    </location>
</feature>
<keyword evidence="4" id="KW-1185">Reference proteome</keyword>
<evidence type="ECO:0008006" key="5">
    <source>
        <dbReference type="Google" id="ProtNLM"/>
    </source>
</evidence>
<organism evidence="3 4">
    <name type="scientific">Aurantiacibacter marinus</name>
    <dbReference type="NCBI Taxonomy" id="874156"/>
    <lineage>
        <taxon>Bacteria</taxon>
        <taxon>Pseudomonadati</taxon>
        <taxon>Pseudomonadota</taxon>
        <taxon>Alphaproteobacteria</taxon>
        <taxon>Sphingomonadales</taxon>
        <taxon>Erythrobacteraceae</taxon>
        <taxon>Aurantiacibacter</taxon>
    </lineage>
</organism>
<dbReference type="EMBL" id="LBHU01000001">
    <property type="protein sequence ID" value="KLI64500.1"/>
    <property type="molecule type" value="Genomic_DNA"/>
</dbReference>
<keyword evidence="2" id="KW-0732">Signal</keyword>
<accession>A0A0H0XW34</accession>
<dbReference type="Gene3D" id="2.160.20.10">
    <property type="entry name" value="Single-stranded right-handed beta-helix, Pectin lyase-like"/>
    <property type="match status" value="1"/>
</dbReference>